<geneLocation type="plasmid" evidence="2">
    <name>p49879.2</name>
</geneLocation>
<sequence>MWRASNNTVKGLARASFSVHPLFFPDSMGRALCKDCVMKDKRNSTSENPVRWLFLCIALFISAFLESCGGGGGAYGPAYVPQCTCCCSNYYTPYSYHSAPQSTAPISAAMLHDTSGPLPNVSANHGSIKGISKKGGGHK</sequence>
<reference evidence="2" key="1">
    <citation type="journal article" date="2005" name="Appl. Environ. Microbiol.">
        <title>Isolation, Sequence Analysis, and Comparison of Two Plasmids (28 and 29 Kilobases) from the Biomining Bacterium Leptospirillum ferrooxidans ATCC 49879.</title>
        <authorList>
            <person name="Coram N.J."/>
            <person name="van Zyl L.J."/>
            <person name="Rawlings D.E."/>
        </authorList>
    </citation>
    <scope>NUCLEOTIDE SEQUENCE</scope>
    <source>
        <strain evidence="2">ATCC 49879</strain>
        <plasmid evidence="2">p49879.2</plasmid>
    </source>
</reference>
<accession>Q58KC8</accession>
<evidence type="ECO:0000313" key="2">
    <source>
        <dbReference type="EMBL" id="AAX38521.1"/>
    </source>
</evidence>
<gene>
    <name evidence="2" type="primary">ORF139</name>
</gene>
<feature type="region of interest" description="Disordered" evidence="1">
    <location>
        <begin position="118"/>
        <end position="139"/>
    </location>
</feature>
<dbReference type="AlphaFoldDB" id="Q58KC8"/>
<keyword evidence="2" id="KW-0614">Plasmid</keyword>
<protein>
    <submittedName>
        <fullName evidence="2">ORF139</fullName>
    </submittedName>
</protein>
<dbReference type="EMBL" id="AY941099">
    <property type="protein sequence ID" value="AAX38521.1"/>
    <property type="molecule type" value="Genomic_DNA"/>
</dbReference>
<evidence type="ECO:0000256" key="1">
    <source>
        <dbReference type="SAM" id="MobiDB-lite"/>
    </source>
</evidence>
<name>Q58KC8_9BACT</name>
<proteinExistence type="predicted"/>
<organism evidence="2">
    <name type="scientific">Leptospirillum ferrooxidans</name>
    <dbReference type="NCBI Taxonomy" id="180"/>
    <lineage>
        <taxon>Bacteria</taxon>
        <taxon>Pseudomonadati</taxon>
        <taxon>Nitrospirota</taxon>
        <taxon>Nitrospiria</taxon>
        <taxon>Nitrospirales</taxon>
        <taxon>Nitrospiraceae</taxon>
        <taxon>Leptospirillum</taxon>
    </lineage>
</organism>